<feature type="region of interest" description="Disordered" evidence="1">
    <location>
        <begin position="167"/>
        <end position="187"/>
    </location>
</feature>
<name>A0A8J6L686_TENMO</name>
<organism evidence="2 3">
    <name type="scientific">Tenebrio molitor</name>
    <name type="common">Yellow mealworm beetle</name>
    <dbReference type="NCBI Taxonomy" id="7067"/>
    <lineage>
        <taxon>Eukaryota</taxon>
        <taxon>Metazoa</taxon>
        <taxon>Ecdysozoa</taxon>
        <taxon>Arthropoda</taxon>
        <taxon>Hexapoda</taxon>
        <taxon>Insecta</taxon>
        <taxon>Pterygota</taxon>
        <taxon>Neoptera</taxon>
        <taxon>Endopterygota</taxon>
        <taxon>Coleoptera</taxon>
        <taxon>Polyphaga</taxon>
        <taxon>Cucujiformia</taxon>
        <taxon>Tenebrionidae</taxon>
        <taxon>Tenebrio</taxon>
    </lineage>
</organism>
<dbReference type="EMBL" id="JABDTM020028395">
    <property type="protein sequence ID" value="KAH0809015.1"/>
    <property type="molecule type" value="Genomic_DNA"/>
</dbReference>
<feature type="compositionally biased region" description="Basic and acidic residues" evidence="1">
    <location>
        <begin position="535"/>
        <end position="549"/>
    </location>
</feature>
<comment type="caution">
    <text evidence="2">The sequence shown here is derived from an EMBL/GenBank/DDBJ whole genome shotgun (WGS) entry which is preliminary data.</text>
</comment>
<dbReference type="Proteomes" id="UP000719412">
    <property type="component" value="Unassembled WGS sequence"/>
</dbReference>
<keyword evidence="3" id="KW-1185">Reference proteome</keyword>
<evidence type="ECO:0000313" key="3">
    <source>
        <dbReference type="Proteomes" id="UP000719412"/>
    </source>
</evidence>
<dbReference type="AlphaFoldDB" id="A0A8J6L686"/>
<protein>
    <submittedName>
        <fullName evidence="2">Uncharacterized protein</fullName>
    </submittedName>
</protein>
<evidence type="ECO:0000256" key="1">
    <source>
        <dbReference type="SAM" id="MobiDB-lite"/>
    </source>
</evidence>
<evidence type="ECO:0000313" key="2">
    <source>
        <dbReference type="EMBL" id="KAH0809015.1"/>
    </source>
</evidence>
<reference evidence="2" key="2">
    <citation type="submission" date="2021-08" db="EMBL/GenBank/DDBJ databases">
        <authorList>
            <person name="Eriksson T."/>
        </authorList>
    </citation>
    <scope>NUCLEOTIDE SEQUENCE</scope>
    <source>
        <strain evidence="2">Stoneville</strain>
        <tissue evidence="2">Whole head</tissue>
    </source>
</reference>
<reference evidence="2" key="1">
    <citation type="journal article" date="2020" name="J Insects Food Feed">
        <title>The yellow mealworm (Tenebrio molitor) genome: a resource for the emerging insects as food and feed industry.</title>
        <authorList>
            <person name="Eriksson T."/>
            <person name="Andere A."/>
            <person name="Kelstrup H."/>
            <person name="Emery V."/>
            <person name="Picard C."/>
        </authorList>
    </citation>
    <scope>NUCLEOTIDE SEQUENCE</scope>
    <source>
        <strain evidence="2">Stoneville</strain>
        <tissue evidence="2">Whole head</tissue>
    </source>
</reference>
<gene>
    <name evidence="2" type="ORF">GEV33_013775</name>
</gene>
<feature type="region of interest" description="Disordered" evidence="1">
    <location>
        <begin position="356"/>
        <end position="386"/>
    </location>
</feature>
<accession>A0A8J6L686</accession>
<feature type="compositionally biased region" description="Basic residues" evidence="1">
    <location>
        <begin position="370"/>
        <end position="383"/>
    </location>
</feature>
<feature type="region of interest" description="Disordered" evidence="1">
    <location>
        <begin position="1"/>
        <end position="22"/>
    </location>
</feature>
<feature type="region of interest" description="Disordered" evidence="1">
    <location>
        <begin position="530"/>
        <end position="549"/>
    </location>
</feature>
<feature type="region of interest" description="Disordered" evidence="1">
    <location>
        <begin position="482"/>
        <end position="515"/>
    </location>
</feature>
<proteinExistence type="predicted"/>
<feature type="region of interest" description="Disordered" evidence="1">
    <location>
        <begin position="230"/>
        <end position="261"/>
    </location>
</feature>
<sequence length="549" mass="62626">MSAELSKNLRETDDISPEGRITHTTPTLIPRIYLGNRLHDIVVLGRQVRLTTYNTVGGAVYDGGDAAGGAGCPSDSTTDQERCFGNGVHDTRKRFTESIVLSSHYKELLMKFALVAFENILSLSCDHLSLMKDEWKVKLDAIQRTKTGKLSSSDLEMAICTLLKGHQHSGQAGPQSFNGTAEPDSEQATPRVVLGNYRTHNTADAVFGPLYRPMFNELTSNLDARIRTDFPPNRPPSPQTVTQGTINHSSHSSRPRSRRESLLHPPCQILAQTPYTGYDFSDLLVFLSATKGIITSSKVNKEQPSGKIRKLIKTTYFSDQREVARWPHGCRRQCSEVAVPALVGSNLTEGGGFFPTKEPPPGHGCVPRSRAAHKKEKRGKNKPTAREKVARRMMFESMVESILMYGAEIWGWQEYEEVERVQEKYLRWMLGMNRETPDYIVRDECKRNKLRMKAGKRAAKFEDIMDGREFRILTECWREKKKNTEEQERDNTTRGMELSERDKDTDKQERREIIKEPRYNREYERCMTEEIPEYLGRENAREKKNDGEI</sequence>
<feature type="compositionally biased region" description="Polar residues" evidence="1">
    <location>
        <begin position="168"/>
        <end position="179"/>
    </location>
</feature>